<comment type="caution">
    <text evidence="2">The sequence shown here is derived from an EMBL/GenBank/DDBJ whole genome shotgun (WGS) entry which is preliminary data.</text>
</comment>
<keyword evidence="1" id="KW-0732">Signal</keyword>
<gene>
    <name evidence="2" type="ORF">GCK32_014265</name>
</gene>
<feature type="chain" id="PRO_5042982214" evidence="1">
    <location>
        <begin position="20"/>
        <end position="114"/>
    </location>
</feature>
<accession>A0AAN8FLR9</accession>
<dbReference type="EMBL" id="WIXE01006192">
    <property type="protein sequence ID" value="KAK5981521.1"/>
    <property type="molecule type" value="Genomic_DNA"/>
</dbReference>
<evidence type="ECO:0000313" key="2">
    <source>
        <dbReference type="EMBL" id="KAK5981521.1"/>
    </source>
</evidence>
<proteinExistence type="predicted"/>
<evidence type="ECO:0000313" key="3">
    <source>
        <dbReference type="Proteomes" id="UP001331761"/>
    </source>
</evidence>
<dbReference type="AlphaFoldDB" id="A0AAN8FLR9"/>
<sequence>MWLMLISRHLMANINGVTSGSAGEYGCVMPKGQEEKRLKQTISVPIESHSVFFIVLDTDCYCFIDRILYSYFRVVKTVEPYHAQSDPRKLRILYYGRAADFDCIIEGTPRRDFK</sequence>
<protein>
    <submittedName>
        <fullName evidence="2">Uncharacterized protein</fullName>
    </submittedName>
</protein>
<reference evidence="2 3" key="1">
    <citation type="submission" date="2019-10" db="EMBL/GenBank/DDBJ databases">
        <title>Assembly and Annotation for the nematode Trichostrongylus colubriformis.</title>
        <authorList>
            <person name="Martin J."/>
        </authorList>
    </citation>
    <scope>NUCLEOTIDE SEQUENCE [LARGE SCALE GENOMIC DNA]</scope>
    <source>
        <strain evidence="2">G859</strain>
        <tissue evidence="2">Whole worm</tissue>
    </source>
</reference>
<organism evidence="2 3">
    <name type="scientific">Trichostrongylus colubriformis</name>
    <name type="common">Black scour worm</name>
    <dbReference type="NCBI Taxonomy" id="6319"/>
    <lineage>
        <taxon>Eukaryota</taxon>
        <taxon>Metazoa</taxon>
        <taxon>Ecdysozoa</taxon>
        <taxon>Nematoda</taxon>
        <taxon>Chromadorea</taxon>
        <taxon>Rhabditida</taxon>
        <taxon>Rhabditina</taxon>
        <taxon>Rhabditomorpha</taxon>
        <taxon>Strongyloidea</taxon>
        <taxon>Trichostrongylidae</taxon>
        <taxon>Trichostrongylus</taxon>
    </lineage>
</organism>
<dbReference type="Proteomes" id="UP001331761">
    <property type="component" value="Unassembled WGS sequence"/>
</dbReference>
<evidence type="ECO:0000256" key="1">
    <source>
        <dbReference type="SAM" id="SignalP"/>
    </source>
</evidence>
<keyword evidence="3" id="KW-1185">Reference proteome</keyword>
<feature type="signal peptide" evidence="1">
    <location>
        <begin position="1"/>
        <end position="19"/>
    </location>
</feature>
<name>A0AAN8FLR9_TRICO</name>